<sequence>MHSIVRSLLDDDMLMKVVVFVVVQVLVYFIVSNSSGIFSDTKHQRSDSFKLARSASIRRILALLADLPSEEGESYTPSYELSHQSLLNN</sequence>
<evidence type="ECO:0000256" key="1">
    <source>
        <dbReference type="SAM" id="MobiDB-lite"/>
    </source>
</evidence>
<reference evidence="3" key="1">
    <citation type="submission" date="2023-10" db="EMBL/GenBank/DDBJ databases">
        <title>Chromosome-level genome of the transformable northern wattle, Acacia crassicarpa.</title>
        <authorList>
            <person name="Massaro I."/>
            <person name="Sinha N.R."/>
            <person name="Poethig S."/>
            <person name="Leichty A.R."/>
        </authorList>
    </citation>
    <scope>NUCLEOTIDE SEQUENCE</scope>
    <source>
        <strain evidence="3">Acra3RX</strain>
        <tissue evidence="3">Leaf</tissue>
    </source>
</reference>
<name>A0AAE1JLF9_9FABA</name>
<comment type="caution">
    <text evidence="3">The sequence shown here is derived from an EMBL/GenBank/DDBJ whole genome shotgun (WGS) entry which is preliminary data.</text>
</comment>
<dbReference type="PANTHER" id="PTHR34268">
    <property type="entry name" value="OS01G0321850 PROTEIN"/>
    <property type="match status" value="1"/>
</dbReference>
<dbReference type="PANTHER" id="PTHR34268:SF8">
    <property type="entry name" value="FAE DOMAIN-CONTAINING PROTEIN"/>
    <property type="match status" value="1"/>
</dbReference>
<accession>A0AAE1JLF9</accession>
<evidence type="ECO:0000313" key="3">
    <source>
        <dbReference type="EMBL" id="KAK4253640.1"/>
    </source>
</evidence>
<feature type="compositionally biased region" description="Polar residues" evidence="1">
    <location>
        <begin position="75"/>
        <end position="89"/>
    </location>
</feature>
<keyword evidence="2" id="KW-1133">Transmembrane helix</keyword>
<dbReference type="Proteomes" id="UP001293593">
    <property type="component" value="Unassembled WGS sequence"/>
</dbReference>
<evidence type="ECO:0000313" key="4">
    <source>
        <dbReference type="Proteomes" id="UP001293593"/>
    </source>
</evidence>
<keyword evidence="4" id="KW-1185">Reference proteome</keyword>
<gene>
    <name evidence="3" type="ORF">QN277_010288</name>
</gene>
<feature type="region of interest" description="Disordered" evidence="1">
    <location>
        <begin position="69"/>
        <end position="89"/>
    </location>
</feature>
<evidence type="ECO:0000256" key="2">
    <source>
        <dbReference type="SAM" id="Phobius"/>
    </source>
</evidence>
<feature type="transmembrane region" description="Helical" evidence="2">
    <location>
        <begin position="13"/>
        <end position="31"/>
    </location>
</feature>
<keyword evidence="2" id="KW-0812">Transmembrane</keyword>
<organism evidence="3 4">
    <name type="scientific">Acacia crassicarpa</name>
    <name type="common">northern wattle</name>
    <dbReference type="NCBI Taxonomy" id="499986"/>
    <lineage>
        <taxon>Eukaryota</taxon>
        <taxon>Viridiplantae</taxon>
        <taxon>Streptophyta</taxon>
        <taxon>Embryophyta</taxon>
        <taxon>Tracheophyta</taxon>
        <taxon>Spermatophyta</taxon>
        <taxon>Magnoliopsida</taxon>
        <taxon>eudicotyledons</taxon>
        <taxon>Gunneridae</taxon>
        <taxon>Pentapetalae</taxon>
        <taxon>rosids</taxon>
        <taxon>fabids</taxon>
        <taxon>Fabales</taxon>
        <taxon>Fabaceae</taxon>
        <taxon>Caesalpinioideae</taxon>
        <taxon>mimosoid clade</taxon>
        <taxon>Acacieae</taxon>
        <taxon>Acacia</taxon>
    </lineage>
</organism>
<protein>
    <submittedName>
        <fullName evidence="3">Uncharacterized protein</fullName>
    </submittedName>
</protein>
<dbReference type="AlphaFoldDB" id="A0AAE1JLF9"/>
<keyword evidence="2" id="KW-0472">Membrane</keyword>
<proteinExistence type="predicted"/>
<dbReference type="EMBL" id="JAWXYG010000015">
    <property type="protein sequence ID" value="KAK4253640.1"/>
    <property type="molecule type" value="Genomic_DNA"/>
</dbReference>